<evidence type="ECO:0000313" key="2">
    <source>
        <dbReference type="EMBL" id="GMF58760.1"/>
    </source>
</evidence>
<keyword evidence="3" id="KW-1185">Reference proteome</keyword>
<dbReference type="PANTHER" id="PTHR31569">
    <property type="entry name" value="SWIM-TYPE DOMAIN-CONTAINING PROTEIN"/>
    <property type="match status" value="1"/>
</dbReference>
<reference evidence="2" key="1">
    <citation type="submission" date="2023-04" db="EMBL/GenBank/DDBJ databases">
        <title>Phytophthora fragariaefolia NBRC 109709.</title>
        <authorList>
            <person name="Ichikawa N."/>
            <person name="Sato H."/>
            <person name="Tonouchi N."/>
        </authorList>
    </citation>
    <scope>NUCLEOTIDE SEQUENCE</scope>
    <source>
        <strain evidence="2">NBRC 109709</strain>
    </source>
</reference>
<dbReference type="PANTHER" id="PTHR31569:SF4">
    <property type="entry name" value="SWIM-TYPE DOMAIN-CONTAINING PROTEIN"/>
    <property type="match status" value="1"/>
</dbReference>
<feature type="domain" description="ZSWIM1/3 RNaseH-like" evidence="1">
    <location>
        <begin position="27"/>
        <end position="150"/>
    </location>
</feature>
<gene>
    <name evidence="2" type="ORF">Pfra01_002532000</name>
</gene>
<protein>
    <submittedName>
        <fullName evidence="2">Unnamed protein product</fullName>
    </submittedName>
</protein>
<evidence type="ECO:0000259" key="1">
    <source>
        <dbReference type="Pfam" id="PF21056"/>
    </source>
</evidence>
<dbReference type="Pfam" id="PF21056">
    <property type="entry name" value="ZSWIM1-3_RNaseH-like"/>
    <property type="match status" value="1"/>
</dbReference>
<proteinExistence type="predicted"/>
<evidence type="ECO:0000313" key="3">
    <source>
        <dbReference type="Proteomes" id="UP001165121"/>
    </source>
</evidence>
<organism evidence="2 3">
    <name type="scientific">Phytophthora fragariaefolia</name>
    <dbReference type="NCBI Taxonomy" id="1490495"/>
    <lineage>
        <taxon>Eukaryota</taxon>
        <taxon>Sar</taxon>
        <taxon>Stramenopiles</taxon>
        <taxon>Oomycota</taxon>
        <taxon>Peronosporomycetes</taxon>
        <taxon>Peronosporales</taxon>
        <taxon>Peronosporaceae</taxon>
        <taxon>Phytophthora</taxon>
    </lineage>
</organism>
<name>A0A9W6Y7Z3_9STRA</name>
<accession>A0A9W6Y7Z3</accession>
<dbReference type="Proteomes" id="UP001165121">
    <property type="component" value="Unassembled WGS sequence"/>
</dbReference>
<sequence length="388" mass="44547">MLVPDNPRSDRLSDDDAVAEMIVNVNLESPLNVASVHENAHGETGVISFTSGHMRTMLDRFPEVIQMDCTHQTNQDNYQLLTMVAMDQYGNGRPLQYSLIETNSNWLMVKCMGHFKRANEHWRFVEIVIVDKDMREIDVIRKKLPEARVLLCHFHVIKWRTEQFESPRIQESRGEDSTELWDYFDKNWDECCEMWVMVYRVGLPHFGKHTNNRVEILFGKLNCYLKGHLTMRASLKVLLAYLRCKEEAYKAKVEMPRTLRDVSYCEQMNIALVEMLSFLLVASPRGHGEAKQTKSGRKGLPSFKPLEDVVAGVSTHAFMLLPVNCGGSYWGCLVVDRNAIQVKTYDSKNGKRNNKRLKKIASEIIAADPTTTSSLGTSRHADRRFQSK</sequence>
<dbReference type="EMBL" id="BSXT01004729">
    <property type="protein sequence ID" value="GMF58760.1"/>
    <property type="molecule type" value="Genomic_DNA"/>
</dbReference>
<dbReference type="AlphaFoldDB" id="A0A9W6Y7Z3"/>
<dbReference type="InterPro" id="IPR048324">
    <property type="entry name" value="ZSWIM1-3_RNaseH-like"/>
</dbReference>
<dbReference type="OrthoDB" id="92090at2759"/>
<dbReference type="InterPro" id="IPR052579">
    <property type="entry name" value="Zinc_finger_SWIM"/>
</dbReference>
<comment type="caution">
    <text evidence="2">The sequence shown here is derived from an EMBL/GenBank/DDBJ whole genome shotgun (WGS) entry which is preliminary data.</text>
</comment>